<feature type="modified residue" description="4-aspartylphosphate" evidence="4">
    <location>
        <position position="55"/>
    </location>
</feature>
<evidence type="ECO:0000313" key="11">
    <source>
        <dbReference type="Proteomes" id="UP000396862"/>
    </source>
</evidence>
<dbReference type="SMART" id="SM00862">
    <property type="entry name" value="Trans_reg_C"/>
    <property type="match status" value="1"/>
</dbReference>
<evidence type="ECO:0000259" key="7">
    <source>
        <dbReference type="PROSITE" id="PS51755"/>
    </source>
</evidence>
<dbReference type="OrthoDB" id="9790442at2"/>
<evidence type="ECO:0000313" key="9">
    <source>
        <dbReference type="EMBL" id="PSK84790.1"/>
    </source>
</evidence>
<evidence type="ECO:0000256" key="3">
    <source>
        <dbReference type="ARBA" id="ARBA00023125"/>
    </source>
</evidence>
<feature type="domain" description="Response regulatory" evidence="6">
    <location>
        <begin position="6"/>
        <end position="120"/>
    </location>
</feature>
<dbReference type="Gene3D" id="1.10.10.10">
    <property type="entry name" value="Winged helix-like DNA-binding domain superfamily/Winged helix DNA-binding domain"/>
    <property type="match status" value="1"/>
</dbReference>
<dbReference type="InterPro" id="IPR011006">
    <property type="entry name" value="CheY-like_superfamily"/>
</dbReference>
<dbReference type="CDD" id="cd17574">
    <property type="entry name" value="REC_OmpR"/>
    <property type="match status" value="1"/>
</dbReference>
<dbReference type="PROSITE" id="PS50110">
    <property type="entry name" value="RESPONSE_REGULATORY"/>
    <property type="match status" value="1"/>
</dbReference>
<dbReference type="GO" id="GO:0000156">
    <property type="term" value="F:phosphorelay response regulator activity"/>
    <property type="evidence" value="ECO:0007669"/>
    <property type="project" value="TreeGrafter"/>
</dbReference>
<feature type="DNA-binding region" description="OmpR/PhoB-type" evidence="5">
    <location>
        <begin position="131"/>
        <end position="228"/>
    </location>
</feature>
<dbReference type="CDD" id="cd00383">
    <property type="entry name" value="trans_reg_C"/>
    <property type="match status" value="1"/>
</dbReference>
<dbReference type="Gene3D" id="3.40.50.2300">
    <property type="match status" value="1"/>
</dbReference>
<evidence type="ECO:0000256" key="2">
    <source>
        <dbReference type="ARBA" id="ARBA00023012"/>
    </source>
</evidence>
<feature type="domain" description="OmpR/PhoB-type" evidence="7">
    <location>
        <begin position="131"/>
        <end position="228"/>
    </location>
</feature>
<dbReference type="PANTHER" id="PTHR48111:SF40">
    <property type="entry name" value="PHOSPHATE REGULON TRANSCRIPTIONAL REGULATORY PROTEIN PHOB"/>
    <property type="match status" value="1"/>
</dbReference>
<evidence type="ECO:0000313" key="8">
    <source>
        <dbReference type="EMBL" id="GET20955.1"/>
    </source>
</evidence>
<dbReference type="SUPFAM" id="SSF52172">
    <property type="entry name" value="CheY-like"/>
    <property type="match status" value="1"/>
</dbReference>
<dbReference type="Pfam" id="PF00486">
    <property type="entry name" value="Trans_reg_C"/>
    <property type="match status" value="1"/>
</dbReference>
<evidence type="ECO:0000313" key="10">
    <source>
        <dbReference type="Proteomes" id="UP000240621"/>
    </source>
</evidence>
<sequence length="229" mass="26236">MDEKKHIFFVEDDLSFGAVLKSYLEINNYDVTWVDDGKYAVEKFHSGDYQLCILDVMLPNVDGFSIGREIRTLSPTVPMIYLTAKALKEDILNGYKIGADDYITKPFDTEVLLCKIEAILKRGNERTTDPDQALSIGQYVFDPHLRTIDLNGDIRQLSPKESALLHLLCEHKNQLLPREVALKRIWGEDGYFTTRSMDVFVTKLRKYLKDDPSIEIKNIHGSGFIITDE</sequence>
<keyword evidence="11" id="KW-1185">Reference proteome</keyword>
<dbReference type="InterPro" id="IPR039420">
    <property type="entry name" value="WalR-like"/>
</dbReference>
<evidence type="ECO:0000259" key="6">
    <source>
        <dbReference type="PROSITE" id="PS50110"/>
    </source>
</evidence>
<proteinExistence type="predicted"/>
<dbReference type="InterPro" id="IPR001789">
    <property type="entry name" value="Sig_transdc_resp-reg_receiver"/>
</dbReference>
<dbReference type="Proteomes" id="UP000396862">
    <property type="component" value="Unassembled WGS sequence"/>
</dbReference>
<dbReference type="GO" id="GO:0032993">
    <property type="term" value="C:protein-DNA complex"/>
    <property type="evidence" value="ECO:0007669"/>
    <property type="project" value="TreeGrafter"/>
</dbReference>
<dbReference type="GO" id="GO:0000976">
    <property type="term" value="F:transcription cis-regulatory region binding"/>
    <property type="evidence" value="ECO:0007669"/>
    <property type="project" value="TreeGrafter"/>
</dbReference>
<reference evidence="9 10" key="1">
    <citation type="submission" date="2018-03" db="EMBL/GenBank/DDBJ databases">
        <title>Genomic Encyclopedia of Archaeal and Bacterial Type Strains, Phase II (KMG-II): from individual species to whole genera.</title>
        <authorList>
            <person name="Goeker M."/>
        </authorList>
    </citation>
    <scope>NUCLEOTIDE SEQUENCE [LARGE SCALE GENOMIC DNA]</scope>
    <source>
        <strain evidence="9 10">DSM 27267</strain>
    </source>
</reference>
<keyword evidence="3 5" id="KW-0238">DNA-binding</keyword>
<name>A0A2P8CII9_9BACT</name>
<evidence type="ECO:0000256" key="1">
    <source>
        <dbReference type="ARBA" id="ARBA00022553"/>
    </source>
</evidence>
<dbReference type="PANTHER" id="PTHR48111">
    <property type="entry name" value="REGULATOR OF RPOS"/>
    <property type="match status" value="1"/>
</dbReference>
<protein>
    <submittedName>
        <fullName evidence="9">DNA-binding response OmpR family regulator</fullName>
    </submittedName>
    <submittedName>
        <fullName evidence="8">Transcriptional regulator</fullName>
    </submittedName>
</protein>
<dbReference type="InterPro" id="IPR036388">
    <property type="entry name" value="WH-like_DNA-bd_sf"/>
</dbReference>
<dbReference type="Proteomes" id="UP000240621">
    <property type="component" value="Unassembled WGS sequence"/>
</dbReference>
<organism evidence="9 10">
    <name type="scientific">Prolixibacter denitrificans</name>
    <dbReference type="NCBI Taxonomy" id="1541063"/>
    <lineage>
        <taxon>Bacteria</taxon>
        <taxon>Pseudomonadati</taxon>
        <taxon>Bacteroidota</taxon>
        <taxon>Bacteroidia</taxon>
        <taxon>Marinilabiliales</taxon>
        <taxon>Prolixibacteraceae</taxon>
        <taxon>Prolixibacter</taxon>
    </lineage>
</organism>
<dbReference type="EMBL" id="PYGC01000002">
    <property type="protein sequence ID" value="PSK84790.1"/>
    <property type="molecule type" value="Genomic_DNA"/>
</dbReference>
<keyword evidence="1 4" id="KW-0597">Phosphoprotein</keyword>
<accession>A0A2P8CII9</accession>
<evidence type="ECO:0000256" key="5">
    <source>
        <dbReference type="PROSITE-ProRule" id="PRU01091"/>
    </source>
</evidence>
<dbReference type="AlphaFoldDB" id="A0A2P8CII9"/>
<dbReference type="InterPro" id="IPR001867">
    <property type="entry name" value="OmpR/PhoB-type_DNA-bd"/>
</dbReference>
<dbReference type="Pfam" id="PF00072">
    <property type="entry name" value="Response_reg"/>
    <property type="match status" value="1"/>
</dbReference>
<dbReference type="EMBL" id="BLAU01000001">
    <property type="protein sequence ID" value="GET20955.1"/>
    <property type="molecule type" value="Genomic_DNA"/>
</dbReference>
<dbReference type="PROSITE" id="PS51755">
    <property type="entry name" value="OMPR_PHOB"/>
    <property type="match status" value="1"/>
</dbReference>
<dbReference type="RefSeq" id="WP_106541356.1">
    <property type="nucleotide sequence ID" value="NZ_BLAU01000001.1"/>
</dbReference>
<evidence type="ECO:0000256" key="4">
    <source>
        <dbReference type="PROSITE-ProRule" id="PRU00169"/>
    </source>
</evidence>
<dbReference type="GO" id="GO:0006355">
    <property type="term" value="P:regulation of DNA-templated transcription"/>
    <property type="evidence" value="ECO:0007669"/>
    <property type="project" value="InterPro"/>
</dbReference>
<gene>
    <name evidence="8" type="primary">rprY</name>
    <name evidence="9" type="ORF">CLV93_102581</name>
    <name evidence="8" type="ORF">JCM18694_12010</name>
</gene>
<dbReference type="SMART" id="SM00448">
    <property type="entry name" value="REC"/>
    <property type="match status" value="1"/>
</dbReference>
<comment type="caution">
    <text evidence="9">The sequence shown here is derived from an EMBL/GenBank/DDBJ whole genome shotgun (WGS) entry which is preliminary data.</text>
</comment>
<keyword evidence="2" id="KW-0902">Two-component regulatory system</keyword>
<reference evidence="8 11" key="2">
    <citation type="submission" date="2019-10" db="EMBL/GenBank/DDBJ databases">
        <title>Prolixibacter strains distinguished by the presence of nitrate reductase genes were adept at nitrate-dependent anaerobic corrosion of metallic iron and carbon steel.</title>
        <authorList>
            <person name="Iino T."/>
            <person name="Shono N."/>
            <person name="Ito K."/>
            <person name="Nakamura R."/>
            <person name="Sueoka K."/>
            <person name="Harayama S."/>
            <person name="Ohkuma M."/>
        </authorList>
    </citation>
    <scope>NUCLEOTIDE SEQUENCE [LARGE SCALE GENOMIC DNA]</scope>
    <source>
        <strain evidence="8 11">MIC1-1</strain>
    </source>
</reference>